<sequence>MMLILRKTMGDMAINVDGVLGSLSKDTKRIISDLSKAQATQKSEIQKQFDQLTDYQRQQFEETRSVFVQKHTDICKNRVQLHLLESLRFAEMTHRAETITLAHSQTFRWLFQDPKVSGGNWDSFRDWLTYKARVYWVSGKAASGKSTLLRFIWDHPSTWTCLKDWASSGQLVAGAFYFWNSGAAEQRSHSGLLRSLLYGVLEKKRDLIATVFPQDWNQNCELVSHDMQLAPVTWSQGRLQDAFRRLVGLATEHMRFCFFIDGLDEYDGHAGDIAELMYALSKENTNVKFCVSSRPWPIFEAVFENAPGLRLQDLTKEDIRAYVNDKLGQHPQLQKLRTWNPEEATALVDEVVVKAAGVFLWIALVVKSLIAGLHDGDEITHLRLRLADLPPDLENLYEHMLSRIEPGYRQETSKMFQIFRANDYSLSVNTLCRALMTLFRPKKSKPIWMYKGQG</sequence>
<comment type="caution">
    <text evidence="3">The sequence shown here is derived from an EMBL/GenBank/DDBJ whole genome shotgun (WGS) entry which is preliminary data.</text>
</comment>
<dbReference type="GeneID" id="80911321"/>
<dbReference type="RefSeq" id="XP_056070799.1">
    <property type="nucleotide sequence ID" value="XM_056216552.1"/>
</dbReference>
<organism evidence="3 4">
    <name type="scientific">Didymosphaeria variabile</name>
    <dbReference type="NCBI Taxonomy" id="1932322"/>
    <lineage>
        <taxon>Eukaryota</taxon>
        <taxon>Fungi</taxon>
        <taxon>Dikarya</taxon>
        <taxon>Ascomycota</taxon>
        <taxon>Pezizomycotina</taxon>
        <taxon>Dothideomycetes</taxon>
        <taxon>Pleosporomycetidae</taxon>
        <taxon>Pleosporales</taxon>
        <taxon>Massarineae</taxon>
        <taxon>Didymosphaeriaceae</taxon>
        <taxon>Didymosphaeria</taxon>
    </lineage>
</organism>
<feature type="domain" description="Nephrocystin 3-like N-terminal" evidence="2">
    <location>
        <begin position="122"/>
        <end position="294"/>
    </location>
</feature>
<proteinExistence type="predicted"/>
<keyword evidence="4" id="KW-1185">Reference proteome</keyword>
<keyword evidence="1" id="KW-0677">Repeat</keyword>
<evidence type="ECO:0000313" key="3">
    <source>
        <dbReference type="EMBL" id="KAJ4352443.1"/>
    </source>
</evidence>
<evidence type="ECO:0000313" key="4">
    <source>
        <dbReference type="Proteomes" id="UP001140513"/>
    </source>
</evidence>
<dbReference type="PANTHER" id="PTHR10039:SF5">
    <property type="entry name" value="NACHT DOMAIN-CONTAINING PROTEIN"/>
    <property type="match status" value="1"/>
</dbReference>
<dbReference type="Pfam" id="PF24883">
    <property type="entry name" value="NPHP3_N"/>
    <property type="match status" value="1"/>
</dbReference>
<dbReference type="SUPFAM" id="SSF52540">
    <property type="entry name" value="P-loop containing nucleoside triphosphate hydrolases"/>
    <property type="match status" value="1"/>
</dbReference>
<dbReference type="OrthoDB" id="443402at2759"/>
<evidence type="ECO:0000259" key="2">
    <source>
        <dbReference type="Pfam" id="PF24883"/>
    </source>
</evidence>
<dbReference type="EMBL" id="JAPEUX010000005">
    <property type="protein sequence ID" value="KAJ4352443.1"/>
    <property type="molecule type" value="Genomic_DNA"/>
</dbReference>
<evidence type="ECO:0000256" key="1">
    <source>
        <dbReference type="ARBA" id="ARBA00022737"/>
    </source>
</evidence>
<gene>
    <name evidence="3" type="ORF">N0V89_007791</name>
</gene>
<dbReference type="InterPro" id="IPR056884">
    <property type="entry name" value="NPHP3-like_N"/>
</dbReference>
<accession>A0A9W8XLT9</accession>
<dbReference type="InterPro" id="IPR027417">
    <property type="entry name" value="P-loop_NTPase"/>
</dbReference>
<dbReference type="AlphaFoldDB" id="A0A9W8XLT9"/>
<name>A0A9W8XLT9_9PLEO</name>
<reference evidence="3" key="1">
    <citation type="submission" date="2022-10" db="EMBL/GenBank/DDBJ databases">
        <title>Tapping the CABI collections for fungal endophytes: first genome assemblies for Collariella, Neodidymelliopsis, Ascochyta clinopodiicola, Didymella pomorum, Didymosphaeria variabile, Neocosmospora piperis and Neocucurbitaria cava.</title>
        <authorList>
            <person name="Hill R."/>
        </authorList>
    </citation>
    <scope>NUCLEOTIDE SEQUENCE</scope>
    <source>
        <strain evidence="3">IMI 356815</strain>
    </source>
</reference>
<dbReference type="Proteomes" id="UP001140513">
    <property type="component" value="Unassembled WGS sequence"/>
</dbReference>
<protein>
    <recommendedName>
        <fullName evidence="2">Nephrocystin 3-like N-terminal domain-containing protein</fullName>
    </recommendedName>
</protein>
<dbReference type="PANTHER" id="PTHR10039">
    <property type="entry name" value="AMELOGENIN"/>
    <property type="match status" value="1"/>
</dbReference>